<feature type="coiled-coil region" evidence="2">
    <location>
        <begin position="26"/>
        <end position="53"/>
    </location>
</feature>
<comment type="caution">
    <text evidence="4">The sequence shown here is derived from an EMBL/GenBank/DDBJ whole genome shotgun (WGS) entry which is preliminary data.</text>
</comment>
<dbReference type="Proteomes" id="UP000516437">
    <property type="component" value="Chromosome 3"/>
</dbReference>
<gene>
    <name evidence="4" type="ORF">CJ030_MR3G007103</name>
</gene>
<dbReference type="GO" id="GO:0043531">
    <property type="term" value="F:ADP binding"/>
    <property type="evidence" value="ECO:0007669"/>
    <property type="project" value="InterPro"/>
</dbReference>
<evidence type="ECO:0000256" key="2">
    <source>
        <dbReference type="SAM" id="Coils"/>
    </source>
</evidence>
<evidence type="ECO:0000313" key="4">
    <source>
        <dbReference type="EMBL" id="KAB1220062.1"/>
    </source>
</evidence>
<organism evidence="4 5">
    <name type="scientific">Morella rubra</name>
    <name type="common">Chinese bayberry</name>
    <dbReference type="NCBI Taxonomy" id="262757"/>
    <lineage>
        <taxon>Eukaryota</taxon>
        <taxon>Viridiplantae</taxon>
        <taxon>Streptophyta</taxon>
        <taxon>Embryophyta</taxon>
        <taxon>Tracheophyta</taxon>
        <taxon>Spermatophyta</taxon>
        <taxon>Magnoliopsida</taxon>
        <taxon>eudicotyledons</taxon>
        <taxon>Gunneridae</taxon>
        <taxon>Pentapetalae</taxon>
        <taxon>rosids</taxon>
        <taxon>fabids</taxon>
        <taxon>Fagales</taxon>
        <taxon>Myricaceae</taxon>
        <taxon>Morella</taxon>
    </lineage>
</organism>
<protein>
    <recommendedName>
        <fullName evidence="3">NB-ARC domain-containing protein</fullName>
    </recommendedName>
</protein>
<keyword evidence="2" id="KW-0175">Coiled coil</keyword>
<dbReference type="PANTHER" id="PTHR33463:SF203">
    <property type="entry name" value="AAA+ ATPASE DOMAIN-CONTAINING PROTEIN"/>
    <property type="match status" value="1"/>
</dbReference>
<dbReference type="Pfam" id="PF00931">
    <property type="entry name" value="NB-ARC"/>
    <property type="match status" value="1"/>
</dbReference>
<dbReference type="PANTHER" id="PTHR33463">
    <property type="entry name" value="NB-ARC DOMAIN-CONTAINING PROTEIN-RELATED"/>
    <property type="match status" value="1"/>
</dbReference>
<accession>A0A6A1W4B2</accession>
<sequence>MEIVSAIVGIIGKCLVESIGHQCGYLIDYNTNIKNLKEHFQKLRDKRDAVQQSVDAANWNNEAISREVESWLTNVGKKNEDLERLVADVEVNQMCLNGYWCFKSHYSLGRKAQKNTQAIIELLEEGGKYDKVYYSARPLEATSSSRNHFKDFESRKTVIKDVMEALRDPNINMIAICGMGGIGKTEMAKEIQRRAKADNLFDEVAMAVVSQKPDLMKIQADIAEKLGPRLVSEGESGRRYQLCSRLEKQGMPS</sequence>
<name>A0A6A1W4B2_9ROSI</name>
<keyword evidence="1" id="KW-0611">Plant defense</keyword>
<evidence type="ECO:0000259" key="3">
    <source>
        <dbReference type="Pfam" id="PF00931"/>
    </source>
</evidence>
<dbReference type="EMBL" id="RXIC02000021">
    <property type="protein sequence ID" value="KAB1220062.1"/>
    <property type="molecule type" value="Genomic_DNA"/>
</dbReference>
<keyword evidence="5" id="KW-1185">Reference proteome</keyword>
<dbReference type="InterPro" id="IPR027417">
    <property type="entry name" value="P-loop_NTPase"/>
</dbReference>
<feature type="domain" description="NB-ARC" evidence="3">
    <location>
        <begin position="156"/>
        <end position="231"/>
    </location>
</feature>
<dbReference type="OrthoDB" id="1898799at2759"/>
<dbReference type="SUPFAM" id="SSF52540">
    <property type="entry name" value="P-loop containing nucleoside triphosphate hydrolases"/>
    <property type="match status" value="1"/>
</dbReference>
<reference evidence="4 5" key="1">
    <citation type="journal article" date="2019" name="Plant Biotechnol. J.">
        <title>The red bayberry genome and genetic basis of sex determination.</title>
        <authorList>
            <person name="Jia H.M."/>
            <person name="Jia H.J."/>
            <person name="Cai Q.L."/>
            <person name="Wang Y."/>
            <person name="Zhao H.B."/>
            <person name="Yang W.F."/>
            <person name="Wang G.Y."/>
            <person name="Li Y.H."/>
            <person name="Zhan D.L."/>
            <person name="Shen Y.T."/>
            <person name="Niu Q.F."/>
            <person name="Chang L."/>
            <person name="Qiu J."/>
            <person name="Zhao L."/>
            <person name="Xie H.B."/>
            <person name="Fu W.Y."/>
            <person name="Jin J."/>
            <person name="Li X.W."/>
            <person name="Jiao Y."/>
            <person name="Zhou C.C."/>
            <person name="Tu T."/>
            <person name="Chai C.Y."/>
            <person name="Gao J.L."/>
            <person name="Fan L.J."/>
            <person name="van de Weg E."/>
            <person name="Wang J.Y."/>
            <person name="Gao Z.S."/>
        </authorList>
    </citation>
    <scope>NUCLEOTIDE SEQUENCE [LARGE SCALE GENOMIC DNA]</scope>
    <source>
        <tissue evidence="4">Leaves</tissue>
    </source>
</reference>
<dbReference type="Gene3D" id="3.40.50.300">
    <property type="entry name" value="P-loop containing nucleotide triphosphate hydrolases"/>
    <property type="match status" value="1"/>
</dbReference>
<proteinExistence type="predicted"/>
<dbReference type="AlphaFoldDB" id="A0A6A1W4B2"/>
<evidence type="ECO:0000256" key="1">
    <source>
        <dbReference type="ARBA" id="ARBA00022821"/>
    </source>
</evidence>
<dbReference type="InterPro" id="IPR002182">
    <property type="entry name" value="NB-ARC"/>
</dbReference>
<dbReference type="InterPro" id="IPR050905">
    <property type="entry name" value="Plant_NBS-LRR"/>
</dbReference>
<evidence type="ECO:0000313" key="5">
    <source>
        <dbReference type="Proteomes" id="UP000516437"/>
    </source>
</evidence>